<name>A0A9J6G1L4_HAELO</name>
<dbReference type="InterPro" id="IPR012337">
    <property type="entry name" value="RNaseH-like_sf"/>
</dbReference>
<sequence length="134" mass="15566">MLAITQAITQHDHQSESIVTCSDSQAALRAFLRNELPPNIRAALAEYGQRHPHISITLEWTPGHSSSLGNARVHDKASTAWCFETSQAWPETYFPAEDRKERQQERRAYMKTLRIDRRELPRPPYSLPRKYRHS</sequence>
<organism evidence="1 2">
    <name type="scientific">Haemaphysalis longicornis</name>
    <name type="common">Bush tick</name>
    <dbReference type="NCBI Taxonomy" id="44386"/>
    <lineage>
        <taxon>Eukaryota</taxon>
        <taxon>Metazoa</taxon>
        <taxon>Ecdysozoa</taxon>
        <taxon>Arthropoda</taxon>
        <taxon>Chelicerata</taxon>
        <taxon>Arachnida</taxon>
        <taxon>Acari</taxon>
        <taxon>Parasitiformes</taxon>
        <taxon>Ixodida</taxon>
        <taxon>Ixodoidea</taxon>
        <taxon>Ixodidae</taxon>
        <taxon>Haemaphysalinae</taxon>
        <taxon>Haemaphysalis</taxon>
    </lineage>
</organism>
<evidence type="ECO:0000313" key="1">
    <source>
        <dbReference type="EMBL" id="KAH9368384.1"/>
    </source>
</evidence>
<dbReference type="EMBL" id="JABSTR010000004">
    <property type="protein sequence ID" value="KAH9368384.1"/>
    <property type="molecule type" value="Genomic_DNA"/>
</dbReference>
<protein>
    <recommendedName>
        <fullName evidence="3">RNase H type-1 domain-containing protein</fullName>
    </recommendedName>
</protein>
<dbReference type="OrthoDB" id="3230070at2759"/>
<comment type="caution">
    <text evidence="1">The sequence shown here is derived from an EMBL/GenBank/DDBJ whole genome shotgun (WGS) entry which is preliminary data.</text>
</comment>
<dbReference type="SUPFAM" id="SSF53098">
    <property type="entry name" value="Ribonuclease H-like"/>
    <property type="match status" value="1"/>
</dbReference>
<evidence type="ECO:0008006" key="3">
    <source>
        <dbReference type="Google" id="ProtNLM"/>
    </source>
</evidence>
<reference evidence="1 2" key="1">
    <citation type="journal article" date="2020" name="Cell">
        <title>Large-Scale Comparative Analyses of Tick Genomes Elucidate Their Genetic Diversity and Vector Capacities.</title>
        <authorList>
            <consortium name="Tick Genome and Microbiome Consortium (TIGMIC)"/>
            <person name="Jia N."/>
            <person name="Wang J."/>
            <person name="Shi W."/>
            <person name="Du L."/>
            <person name="Sun Y."/>
            <person name="Zhan W."/>
            <person name="Jiang J.F."/>
            <person name="Wang Q."/>
            <person name="Zhang B."/>
            <person name="Ji P."/>
            <person name="Bell-Sakyi L."/>
            <person name="Cui X.M."/>
            <person name="Yuan T.T."/>
            <person name="Jiang B.G."/>
            <person name="Yang W.F."/>
            <person name="Lam T.T."/>
            <person name="Chang Q.C."/>
            <person name="Ding S.J."/>
            <person name="Wang X.J."/>
            <person name="Zhu J.G."/>
            <person name="Ruan X.D."/>
            <person name="Zhao L."/>
            <person name="Wei J.T."/>
            <person name="Ye R.Z."/>
            <person name="Que T.C."/>
            <person name="Du C.H."/>
            <person name="Zhou Y.H."/>
            <person name="Cheng J.X."/>
            <person name="Dai P.F."/>
            <person name="Guo W.B."/>
            <person name="Han X.H."/>
            <person name="Huang E.J."/>
            <person name="Li L.F."/>
            <person name="Wei W."/>
            <person name="Gao Y.C."/>
            <person name="Liu J.Z."/>
            <person name="Shao H.Z."/>
            <person name="Wang X."/>
            <person name="Wang C.C."/>
            <person name="Yang T.C."/>
            <person name="Huo Q.B."/>
            <person name="Li W."/>
            <person name="Chen H.Y."/>
            <person name="Chen S.E."/>
            <person name="Zhou L.G."/>
            <person name="Ni X.B."/>
            <person name="Tian J.H."/>
            <person name="Sheng Y."/>
            <person name="Liu T."/>
            <person name="Pan Y.S."/>
            <person name="Xia L.Y."/>
            <person name="Li J."/>
            <person name="Zhao F."/>
            <person name="Cao W.C."/>
        </authorList>
    </citation>
    <scope>NUCLEOTIDE SEQUENCE [LARGE SCALE GENOMIC DNA]</scope>
    <source>
        <strain evidence="1">HaeL-2018</strain>
    </source>
</reference>
<dbReference type="InterPro" id="IPR036397">
    <property type="entry name" value="RNaseH_sf"/>
</dbReference>
<evidence type="ECO:0000313" key="2">
    <source>
        <dbReference type="Proteomes" id="UP000821853"/>
    </source>
</evidence>
<dbReference type="GO" id="GO:0003676">
    <property type="term" value="F:nucleic acid binding"/>
    <property type="evidence" value="ECO:0007669"/>
    <property type="project" value="InterPro"/>
</dbReference>
<dbReference type="Gene3D" id="3.30.420.10">
    <property type="entry name" value="Ribonuclease H-like superfamily/Ribonuclease H"/>
    <property type="match status" value="1"/>
</dbReference>
<dbReference type="AlphaFoldDB" id="A0A9J6G1L4"/>
<keyword evidence="2" id="KW-1185">Reference proteome</keyword>
<dbReference type="VEuPathDB" id="VectorBase:HLOH_048090"/>
<proteinExistence type="predicted"/>
<dbReference type="OMA" id="QERRAYM"/>
<dbReference type="Proteomes" id="UP000821853">
    <property type="component" value="Chromosome 2"/>
</dbReference>
<accession>A0A9J6G1L4</accession>
<gene>
    <name evidence="1" type="ORF">HPB48_012686</name>
</gene>